<dbReference type="AlphaFoldDB" id="A0A6J4VNJ2"/>
<evidence type="ECO:0000256" key="1">
    <source>
        <dbReference type="SAM" id="MobiDB-lite"/>
    </source>
</evidence>
<gene>
    <name evidence="2" type="ORF">AVDCRST_MAG88-3289</name>
</gene>
<feature type="region of interest" description="Disordered" evidence="1">
    <location>
        <begin position="33"/>
        <end position="53"/>
    </location>
</feature>
<proteinExistence type="predicted"/>
<organism evidence="2">
    <name type="scientific">uncultured Thermomicrobiales bacterium</name>
    <dbReference type="NCBI Taxonomy" id="1645740"/>
    <lineage>
        <taxon>Bacteria</taxon>
        <taxon>Pseudomonadati</taxon>
        <taxon>Thermomicrobiota</taxon>
        <taxon>Thermomicrobia</taxon>
        <taxon>Thermomicrobiales</taxon>
        <taxon>environmental samples</taxon>
    </lineage>
</organism>
<name>A0A6J4VNJ2_9BACT</name>
<evidence type="ECO:0000313" key="2">
    <source>
        <dbReference type="EMBL" id="CAA9580792.1"/>
    </source>
</evidence>
<reference evidence="2" key="1">
    <citation type="submission" date="2020-02" db="EMBL/GenBank/DDBJ databases">
        <authorList>
            <person name="Meier V. D."/>
        </authorList>
    </citation>
    <scope>NUCLEOTIDE SEQUENCE</scope>
    <source>
        <strain evidence="2">AVDCRST_MAG88</strain>
    </source>
</reference>
<sequence>MASRHHDDDRVVYTSRAVVSGERIVVEGVTWPAPRHVRRPTGGHDAPSASLPR</sequence>
<accession>A0A6J4VNJ2</accession>
<dbReference type="EMBL" id="CADCWM010000793">
    <property type="protein sequence ID" value="CAA9580792.1"/>
    <property type="molecule type" value="Genomic_DNA"/>
</dbReference>
<protein>
    <submittedName>
        <fullName evidence="2">Uncharacterized protein</fullName>
    </submittedName>
</protein>